<name>A0A4Y2GSG8_ARAVE</name>
<protein>
    <submittedName>
        <fullName evidence="1">Uncharacterized protein</fullName>
    </submittedName>
</protein>
<keyword evidence="2" id="KW-1185">Reference proteome</keyword>
<accession>A0A4Y2GSG8</accession>
<sequence>MELIANNNALDINWYHQYGDFTGHEVCKDSFELSLSASSLLRIQLYEMESESKYILLDYETPRPWSWRRVHCQDSAEGP</sequence>
<evidence type="ECO:0000313" key="1">
    <source>
        <dbReference type="EMBL" id="GBM56463.1"/>
    </source>
</evidence>
<comment type="caution">
    <text evidence="1">The sequence shown here is derived from an EMBL/GenBank/DDBJ whole genome shotgun (WGS) entry which is preliminary data.</text>
</comment>
<reference evidence="1 2" key="1">
    <citation type="journal article" date="2019" name="Sci. Rep.">
        <title>Orb-weaving spider Araneus ventricosus genome elucidates the spidroin gene catalogue.</title>
        <authorList>
            <person name="Kono N."/>
            <person name="Nakamura H."/>
            <person name="Ohtoshi R."/>
            <person name="Moran D.A.P."/>
            <person name="Shinohara A."/>
            <person name="Yoshida Y."/>
            <person name="Fujiwara M."/>
            <person name="Mori M."/>
            <person name="Tomita M."/>
            <person name="Arakawa K."/>
        </authorList>
    </citation>
    <scope>NUCLEOTIDE SEQUENCE [LARGE SCALE GENOMIC DNA]</scope>
</reference>
<evidence type="ECO:0000313" key="2">
    <source>
        <dbReference type="Proteomes" id="UP000499080"/>
    </source>
</evidence>
<gene>
    <name evidence="1" type="ORF">AVEN_58967_1</name>
</gene>
<organism evidence="1 2">
    <name type="scientific">Araneus ventricosus</name>
    <name type="common">Orbweaver spider</name>
    <name type="synonym">Epeira ventricosa</name>
    <dbReference type="NCBI Taxonomy" id="182803"/>
    <lineage>
        <taxon>Eukaryota</taxon>
        <taxon>Metazoa</taxon>
        <taxon>Ecdysozoa</taxon>
        <taxon>Arthropoda</taxon>
        <taxon>Chelicerata</taxon>
        <taxon>Arachnida</taxon>
        <taxon>Araneae</taxon>
        <taxon>Araneomorphae</taxon>
        <taxon>Entelegynae</taxon>
        <taxon>Araneoidea</taxon>
        <taxon>Araneidae</taxon>
        <taxon>Araneus</taxon>
    </lineage>
</organism>
<dbReference type="AlphaFoldDB" id="A0A4Y2GSG8"/>
<proteinExistence type="predicted"/>
<dbReference type="Proteomes" id="UP000499080">
    <property type="component" value="Unassembled WGS sequence"/>
</dbReference>
<dbReference type="EMBL" id="BGPR01001547">
    <property type="protein sequence ID" value="GBM56463.1"/>
    <property type="molecule type" value="Genomic_DNA"/>
</dbReference>